<dbReference type="GO" id="GO:0006355">
    <property type="term" value="P:regulation of DNA-templated transcription"/>
    <property type="evidence" value="ECO:0007669"/>
    <property type="project" value="InterPro"/>
</dbReference>
<dbReference type="AlphaFoldDB" id="A0AAW2HF18"/>
<feature type="domain" description="YEATS" evidence="4">
    <location>
        <begin position="33"/>
        <end position="176"/>
    </location>
</feature>
<feature type="compositionally biased region" description="Low complexity" evidence="3">
    <location>
        <begin position="498"/>
        <end position="508"/>
    </location>
</feature>
<evidence type="ECO:0000256" key="2">
    <source>
        <dbReference type="PROSITE-ProRule" id="PRU00376"/>
    </source>
</evidence>
<dbReference type="CDD" id="cd16907">
    <property type="entry name" value="YEATS_YEATS2_like"/>
    <property type="match status" value="1"/>
</dbReference>
<comment type="caution">
    <text evidence="5">The sequence shown here is derived from an EMBL/GenBank/DDBJ whole genome shotgun (WGS) entry which is preliminary data.</text>
</comment>
<accession>A0AAW2HF18</accession>
<evidence type="ECO:0000256" key="3">
    <source>
        <dbReference type="SAM" id="MobiDB-lite"/>
    </source>
</evidence>
<feature type="compositionally biased region" description="Basic and acidic residues" evidence="3">
    <location>
        <begin position="478"/>
        <end position="491"/>
    </location>
</feature>
<protein>
    <recommendedName>
        <fullName evidence="4">YEATS domain-containing protein</fullName>
    </recommendedName>
</protein>
<dbReference type="InterPro" id="IPR055129">
    <property type="entry name" value="YEATS_dom"/>
</dbReference>
<feature type="compositionally biased region" description="Basic and acidic residues" evidence="3">
    <location>
        <begin position="219"/>
        <end position="242"/>
    </location>
</feature>
<dbReference type="InterPro" id="IPR005033">
    <property type="entry name" value="YEATS"/>
</dbReference>
<dbReference type="GO" id="GO:0005634">
    <property type="term" value="C:nucleus"/>
    <property type="evidence" value="ECO:0007669"/>
    <property type="project" value="UniProtKB-SubCell"/>
</dbReference>
<feature type="region of interest" description="Disordered" evidence="3">
    <location>
        <begin position="476"/>
        <end position="522"/>
    </location>
</feature>
<dbReference type="PROSITE" id="PS51037">
    <property type="entry name" value="YEATS"/>
    <property type="match status" value="1"/>
</dbReference>
<organism evidence="5">
    <name type="scientific">Menopon gallinae</name>
    <name type="common">poultry shaft louse</name>
    <dbReference type="NCBI Taxonomy" id="328185"/>
    <lineage>
        <taxon>Eukaryota</taxon>
        <taxon>Metazoa</taxon>
        <taxon>Ecdysozoa</taxon>
        <taxon>Arthropoda</taxon>
        <taxon>Hexapoda</taxon>
        <taxon>Insecta</taxon>
        <taxon>Pterygota</taxon>
        <taxon>Neoptera</taxon>
        <taxon>Paraneoptera</taxon>
        <taxon>Psocodea</taxon>
        <taxon>Troctomorpha</taxon>
        <taxon>Phthiraptera</taxon>
        <taxon>Amblycera</taxon>
        <taxon>Menoponidae</taxon>
        <taxon>Menopon</taxon>
    </lineage>
</organism>
<dbReference type="Pfam" id="PF03366">
    <property type="entry name" value="YEATS"/>
    <property type="match status" value="1"/>
</dbReference>
<evidence type="ECO:0000259" key="4">
    <source>
        <dbReference type="PROSITE" id="PS51037"/>
    </source>
</evidence>
<proteinExistence type="predicted"/>
<dbReference type="InterPro" id="IPR055127">
    <property type="entry name" value="YEATS2_3HBD"/>
</dbReference>
<sequence>MVKVRGVEYTQLPKYIPPLPNPDIVREVVNSQRGGGSKVQHRIIIGNISKWIPPDTREDNSTHKWMVYIRNQDKDKGVTQLIRKVRYFLHESYKPHDIIDVTSSPFHLTRRGWGEFPIRVQLHFHHPLNKPVDIIHHLKLDMTCSGVQTLGAETVVDLYLHQSSPSDEAQQKTKKVQPEGEYANGKKTVERGDVFDGNLLMLVNGINSERLNNVIYVKKEQEKSPKKKESSSENVLDNERTNPHLITNSSNSMLDTRELQEIIDREHDYVIRTDRSGEVNSLETVGASLLKLINSKSNDNSVYKNGTVFDSVKNASLRNTNLNRTEILLSKDETEIFRNLKSLVNKLEGEAQSKYCMKMFRHSYLVNTLQRVHATKLKTVESLIQWFFRRWPIITELALDPTYKHVHPYSCPSEEEFCQYNVGKQRSAEWFRAKAIQKILVSLKPVIPIEEEIWTTKQILMWSRFHGYSPIQLTQASEESKQPCHGKECNSKRLKGNDSSSDTDSSDYSAKRGKSNDGKFVNGLNATEKKKNFKKSMRKVLADDSAFQAKSYRQVSSLSDVSDVNRYGFLDYRVLHCKSPQELDVVNVEDDADDSVTKNLPSRKESTLTVVTASLGETPMNRFVCGATRQIGIKLSNEEVIPGVMCDSVVRVTSQATISFLDELLRKSLAQAWLRNGDRAPSSLEYDDVLAALMEHPQFDIFTSRGLGTQPAIKSEQ</sequence>
<feature type="region of interest" description="Disordered" evidence="3">
    <location>
        <begin position="164"/>
        <end position="184"/>
    </location>
</feature>
<keyword evidence="1 2" id="KW-0539">Nucleus</keyword>
<dbReference type="Pfam" id="PF22951">
    <property type="entry name" value="3HBD"/>
    <property type="match status" value="1"/>
</dbReference>
<evidence type="ECO:0000256" key="1">
    <source>
        <dbReference type="ARBA" id="ARBA00023242"/>
    </source>
</evidence>
<dbReference type="Gene3D" id="2.60.40.1970">
    <property type="entry name" value="YEATS domain"/>
    <property type="match status" value="1"/>
</dbReference>
<dbReference type="EMBL" id="JARGDH010000005">
    <property type="protein sequence ID" value="KAL0268369.1"/>
    <property type="molecule type" value="Genomic_DNA"/>
</dbReference>
<gene>
    <name evidence="5" type="ORF">PYX00_010341</name>
</gene>
<evidence type="ECO:0000313" key="5">
    <source>
        <dbReference type="EMBL" id="KAL0268369.1"/>
    </source>
</evidence>
<dbReference type="InterPro" id="IPR038704">
    <property type="entry name" value="YEAST_sf"/>
</dbReference>
<feature type="region of interest" description="Disordered" evidence="3">
    <location>
        <begin position="219"/>
        <end position="250"/>
    </location>
</feature>
<dbReference type="PANTHER" id="PTHR23195">
    <property type="entry name" value="YEATS DOMAIN"/>
    <property type="match status" value="1"/>
</dbReference>
<reference evidence="5" key="1">
    <citation type="journal article" date="2024" name="Gigascience">
        <title>Chromosome-level genome of the poultry shaft louse Menopon gallinae provides insight into the host-switching and adaptive evolution of parasitic lice.</title>
        <authorList>
            <person name="Xu Y."/>
            <person name="Ma L."/>
            <person name="Liu S."/>
            <person name="Liang Y."/>
            <person name="Liu Q."/>
            <person name="He Z."/>
            <person name="Tian L."/>
            <person name="Duan Y."/>
            <person name="Cai W."/>
            <person name="Li H."/>
            <person name="Song F."/>
        </authorList>
    </citation>
    <scope>NUCLEOTIDE SEQUENCE</scope>
    <source>
        <strain evidence="5">Cailab_2023a</strain>
    </source>
</reference>
<name>A0AAW2HF18_9NEOP</name>
<comment type="subcellular location">
    <subcellularLocation>
        <location evidence="2">Nucleus</location>
    </subcellularLocation>
</comment>